<sequence length="51" mass="6111">MRISLEGQATEKRQNLSDNCLKVLKKMFQKIFRKRLTGRRFSVECAPRNRQ</sequence>
<proteinExistence type="predicted"/>
<evidence type="ECO:0000313" key="1">
    <source>
        <dbReference type="EMBL" id="RCW67279.1"/>
    </source>
</evidence>
<dbReference type="Proteomes" id="UP000253647">
    <property type="component" value="Unassembled WGS sequence"/>
</dbReference>
<evidence type="ECO:0000313" key="2">
    <source>
        <dbReference type="Proteomes" id="UP000253647"/>
    </source>
</evidence>
<comment type="caution">
    <text evidence="1">The sequence shown here is derived from an EMBL/GenBank/DDBJ whole genome shotgun (WGS) entry which is preliminary data.</text>
</comment>
<reference evidence="1 2" key="1">
    <citation type="submission" date="2018-07" db="EMBL/GenBank/DDBJ databases">
        <title>Freshwater and sediment microbial communities from various areas in North America, analyzing microbe dynamics in response to fracking.</title>
        <authorList>
            <person name="Lamendella R."/>
        </authorList>
    </citation>
    <scope>NUCLEOTIDE SEQUENCE [LARGE SCALE GENOMIC DNA]</scope>
    <source>
        <strain evidence="1 2">105B</strain>
    </source>
</reference>
<protein>
    <submittedName>
        <fullName evidence="1">Uncharacterized protein</fullName>
    </submittedName>
</protein>
<dbReference type="AlphaFoldDB" id="A0A368XI42"/>
<name>A0A368XI42_MARNT</name>
<dbReference type="EMBL" id="QPJI01000009">
    <property type="protein sequence ID" value="RCW67279.1"/>
    <property type="molecule type" value="Genomic_DNA"/>
</dbReference>
<gene>
    <name evidence="1" type="ORF">DET61_109191</name>
</gene>
<accession>A0A368XI42</accession>
<organism evidence="1 2">
    <name type="scientific">Marinobacter nauticus</name>
    <name type="common">Marinobacter hydrocarbonoclasticus</name>
    <name type="synonym">Marinobacter aquaeolei</name>
    <dbReference type="NCBI Taxonomy" id="2743"/>
    <lineage>
        <taxon>Bacteria</taxon>
        <taxon>Pseudomonadati</taxon>
        <taxon>Pseudomonadota</taxon>
        <taxon>Gammaproteobacteria</taxon>
        <taxon>Pseudomonadales</taxon>
        <taxon>Marinobacteraceae</taxon>
        <taxon>Marinobacter</taxon>
    </lineage>
</organism>